<proteinExistence type="predicted"/>
<reference evidence="1" key="1">
    <citation type="submission" date="2019-11" db="UniProtKB">
        <authorList>
            <consortium name="WormBaseParasite"/>
        </authorList>
    </citation>
    <scope>IDENTIFICATION</scope>
</reference>
<protein>
    <submittedName>
        <fullName evidence="1">Uncharacterized protein</fullName>
    </submittedName>
</protein>
<name>A0A5K3FNE6_MESCO</name>
<organism evidence="1">
    <name type="scientific">Mesocestoides corti</name>
    <name type="common">Flatworm</name>
    <dbReference type="NCBI Taxonomy" id="53468"/>
    <lineage>
        <taxon>Eukaryota</taxon>
        <taxon>Metazoa</taxon>
        <taxon>Spiralia</taxon>
        <taxon>Lophotrochozoa</taxon>
        <taxon>Platyhelminthes</taxon>
        <taxon>Cestoda</taxon>
        <taxon>Eucestoda</taxon>
        <taxon>Cyclophyllidea</taxon>
        <taxon>Mesocestoididae</taxon>
        <taxon>Mesocestoides</taxon>
    </lineage>
</organism>
<dbReference type="WBParaSite" id="MCU_008714-RA">
    <property type="protein sequence ID" value="MCU_008714-RA"/>
    <property type="gene ID" value="MCU_008714"/>
</dbReference>
<dbReference type="AlphaFoldDB" id="A0A5K3FNE6"/>
<evidence type="ECO:0000313" key="1">
    <source>
        <dbReference type="WBParaSite" id="MCU_008714-RA"/>
    </source>
</evidence>
<accession>A0A5K3FNE6</accession>
<sequence length="145" mass="15959">MFKECKGNASLPTHEDVVLASVHSAVVCLRRGRSCETAVAAAAAATYDIAQACYHAHPHAFYRSPLGRPAVKLPLLLTCARARVRTHALQVRRRLPFILGCAHVRPSRRAWRAMLAREISPLQLHVCVPMCQLGKKSGLCLEDVL</sequence>